<comment type="caution">
    <text evidence="1">The sequence shown here is derived from an EMBL/GenBank/DDBJ whole genome shotgun (WGS) entry which is preliminary data.</text>
</comment>
<organism evidence="1 2">
    <name type="scientific">Dolichospermum flos-aquae UHCC 0037</name>
    <dbReference type="NCBI Taxonomy" id="2590026"/>
    <lineage>
        <taxon>Bacteria</taxon>
        <taxon>Bacillati</taxon>
        <taxon>Cyanobacteriota</taxon>
        <taxon>Cyanophyceae</taxon>
        <taxon>Nostocales</taxon>
        <taxon>Aphanizomenonaceae</taxon>
        <taxon>Dolichospermum</taxon>
    </lineage>
</organism>
<accession>A0ACC7S2S8</accession>
<evidence type="ECO:0000313" key="1">
    <source>
        <dbReference type="EMBL" id="MTJ42760.1"/>
    </source>
</evidence>
<dbReference type="EMBL" id="VILF01000001">
    <property type="protein sequence ID" value="MTJ42760.1"/>
    <property type="molecule type" value="Genomic_DNA"/>
</dbReference>
<name>A0ACC7S2S8_DOLFA</name>
<gene>
    <name evidence="1" type="ORF">FJR39_05745</name>
</gene>
<evidence type="ECO:0000313" key="2">
    <source>
        <dbReference type="Proteomes" id="UP001517388"/>
    </source>
</evidence>
<dbReference type="Proteomes" id="UP001517388">
    <property type="component" value="Unassembled WGS sequence"/>
</dbReference>
<sequence length="78" mass="8836">MITATSTLKILLIEDNLAEARLLQEFIKLTKSQNFGLVHVQRLQDGIKQLNSQKYDVILLDLTLPDNQGLSSIPQFLQ</sequence>
<protein>
    <submittedName>
        <fullName evidence="1">Response regulator</fullName>
    </submittedName>
</protein>
<proteinExistence type="predicted"/>
<reference evidence="2" key="1">
    <citation type="journal article" date="2020" name="Toxins">
        <title>Phylogenomic Analysis of Secondary Metabolism in the Toxic Cyanobacterial Genera Anabaena, Dolichospermum and Aphanizomenon.</title>
        <authorList>
            <person name="Oesterholm J."/>
            <person name="Popin R.V."/>
            <person name="Fewer D.P."/>
            <person name="Sivonen K."/>
        </authorList>
    </citation>
    <scope>NUCLEOTIDE SEQUENCE [LARGE SCALE GENOMIC DNA]</scope>
    <source>
        <strain evidence="2">UHCC 0037</strain>
    </source>
</reference>
<keyword evidence="2" id="KW-1185">Reference proteome</keyword>